<dbReference type="PRINTS" id="PR00258">
    <property type="entry name" value="SPERACTRCPTR"/>
</dbReference>
<protein>
    <recommendedName>
        <fullName evidence="13">SRCR domain-containing protein</fullName>
    </recommendedName>
</protein>
<comment type="subcellular location">
    <subcellularLocation>
        <location evidence="1">Cell membrane</location>
        <topology evidence="1">Single-pass type I membrane protein</topology>
    </subcellularLocation>
    <subcellularLocation>
        <location evidence="2">Secreted</location>
    </subcellularLocation>
</comment>
<dbReference type="EMBL" id="CM001284">
    <property type="protein sequence ID" value="EHH65145.1"/>
    <property type="molecule type" value="Genomic_DNA"/>
</dbReference>
<keyword evidence="7" id="KW-0677">Repeat</keyword>
<feature type="domain" description="SRCR" evidence="13">
    <location>
        <begin position="130"/>
        <end position="231"/>
    </location>
</feature>
<keyword evidence="6" id="KW-0732">Signal</keyword>
<dbReference type="InterPro" id="IPR001190">
    <property type="entry name" value="SRCR"/>
</dbReference>
<evidence type="ECO:0000256" key="9">
    <source>
        <dbReference type="ARBA" id="ARBA00023136"/>
    </source>
</evidence>
<proteinExistence type="predicted"/>
<feature type="disulfide bond" evidence="12">
    <location>
        <begin position="408"/>
        <end position="469"/>
    </location>
</feature>
<evidence type="ECO:0000256" key="3">
    <source>
        <dbReference type="ARBA" id="ARBA00022475"/>
    </source>
</evidence>
<keyword evidence="11" id="KW-0325">Glycoprotein</keyword>
<reference evidence="14" key="1">
    <citation type="journal article" date="2011" name="Nat. Biotechnol.">
        <title>Genome sequencing and comparison of two nonhuman primate animal models, the cynomolgus and Chinese rhesus macaques.</title>
        <authorList>
            <person name="Yan G."/>
            <person name="Zhang G."/>
            <person name="Fang X."/>
            <person name="Zhang Y."/>
            <person name="Li C."/>
            <person name="Ling F."/>
            <person name="Cooper D.N."/>
            <person name="Li Q."/>
            <person name="Li Y."/>
            <person name="van Gool A.J."/>
            <person name="Du H."/>
            <person name="Chen J."/>
            <person name="Chen R."/>
            <person name="Zhang P."/>
            <person name="Huang Z."/>
            <person name="Thompson J.R."/>
            <person name="Meng Y."/>
            <person name="Bai Y."/>
            <person name="Wang J."/>
            <person name="Zhuo M."/>
            <person name="Wang T."/>
            <person name="Huang Y."/>
            <person name="Wei L."/>
            <person name="Li J."/>
            <person name="Wang Z."/>
            <person name="Hu H."/>
            <person name="Yang P."/>
            <person name="Le L."/>
            <person name="Stenson P.D."/>
            <person name="Li B."/>
            <person name="Liu X."/>
            <person name="Ball E.V."/>
            <person name="An N."/>
            <person name="Huang Q."/>
            <person name="Zhang Y."/>
            <person name="Fan W."/>
            <person name="Zhang X."/>
            <person name="Li Y."/>
            <person name="Wang W."/>
            <person name="Katze M.G."/>
            <person name="Su B."/>
            <person name="Nielsen R."/>
            <person name="Yang H."/>
            <person name="Wang J."/>
            <person name="Wang X."/>
            <person name="Wang J."/>
        </authorList>
    </citation>
    <scope>NUCLEOTIDE SEQUENCE [LARGE SCALE GENOMIC DNA]</scope>
    <source>
        <strain evidence="14">CE-4</strain>
    </source>
</reference>
<dbReference type="SMART" id="SM00202">
    <property type="entry name" value="SR"/>
    <property type="match status" value="4"/>
</dbReference>
<dbReference type="FunFam" id="3.10.250.10:FF:000012">
    <property type="entry name" value="CD163 molecule like 1"/>
    <property type="match status" value="1"/>
</dbReference>
<evidence type="ECO:0000256" key="10">
    <source>
        <dbReference type="ARBA" id="ARBA00023157"/>
    </source>
</evidence>
<dbReference type="GO" id="GO:0004252">
    <property type="term" value="F:serine-type endopeptidase activity"/>
    <property type="evidence" value="ECO:0007669"/>
    <property type="project" value="TreeGrafter"/>
</dbReference>
<dbReference type="FunFam" id="3.10.250.10:FF:000002">
    <property type="entry name" value="Scavenger receptor cysteine-rich type 1 protein M130"/>
    <property type="match status" value="1"/>
</dbReference>
<keyword evidence="10 12" id="KW-1015">Disulfide bond</keyword>
<dbReference type="GO" id="GO:0005737">
    <property type="term" value="C:cytoplasm"/>
    <property type="evidence" value="ECO:0007669"/>
    <property type="project" value="UniProtKB-ARBA"/>
</dbReference>
<evidence type="ECO:0000256" key="12">
    <source>
        <dbReference type="PROSITE-ProRule" id="PRU00196"/>
    </source>
</evidence>
<evidence type="ECO:0000256" key="4">
    <source>
        <dbReference type="ARBA" id="ARBA00022525"/>
    </source>
</evidence>
<keyword evidence="3" id="KW-1003">Cell membrane</keyword>
<evidence type="ECO:0000256" key="6">
    <source>
        <dbReference type="ARBA" id="ARBA00022729"/>
    </source>
</evidence>
<dbReference type="FunFam" id="3.10.250.10:FF:000004">
    <property type="entry name" value="Scavenger receptor cysteine-rich type 1 protein M130"/>
    <property type="match status" value="1"/>
</dbReference>
<dbReference type="GO" id="GO:0005615">
    <property type="term" value="C:extracellular space"/>
    <property type="evidence" value="ECO:0007669"/>
    <property type="project" value="TreeGrafter"/>
</dbReference>
<feature type="domain" description="SRCR" evidence="13">
    <location>
        <begin position="236"/>
        <end position="337"/>
    </location>
</feature>
<evidence type="ECO:0000256" key="1">
    <source>
        <dbReference type="ARBA" id="ARBA00004251"/>
    </source>
</evidence>
<dbReference type="PROSITE" id="PS50287">
    <property type="entry name" value="SRCR_2"/>
    <property type="match status" value="4"/>
</dbReference>
<dbReference type="PANTHER" id="PTHR48071">
    <property type="entry name" value="SRCR DOMAIN-CONTAINING PROTEIN"/>
    <property type="match status" value="1"/>
</dbReference>
<dbReference type="Proteomes" id="UP000009130">
    <property type="component" value="Chromosome 9"/>
</dbReference>
<feature type="disulfide bond" evidence="12">
    <location>
        <begin position="439"/>
        <end position="449"/>
    </location>
</feature>
<evidence type="ECO:0000256" key="7">
    <source>
        <dbReference type="ARBA" id="ARBA00022737"/>
    </source>
</evidence>
<evidence type="ECO:0000259" key="13">
    <source>
        <dbReference type="PROSITE" id="PS50287"/>
    </source>
</evidence>
<feature type="disulfide bond" evidence="12">
    <location>
        <begin position="395"/>
        <end position="459"/>
    </location>
</feature>
<evidence type="ECO:0000256" key="8">
    <source>
        <dbReference type="ARBA" id="ARBA00022989"/>
    </source>
</evidence>
<feature type="non-terminal residue" evidence="14">
    <location>
        <position position="470"/>
    </location>
</feature>
<evidence type="ECO:0000256" key="2">
    <source>
        <dbReference type="ARBA" id="ARBA00004613"/>
    </source>
</evidence>
<feature type="disulfide bond" evidence="12">
    <location>
        <begin position="49"/>
        <end position="113"/>
    </location>
</feature>
<dbReference type="Pfam" id="PF00530">
    <property type="entry name" value="SRCR"/>
    <property type="match status" value="4"/>
</dbReference>
<evidence type="ECO:0000256" key="11">
    <source>
        <dbReference type="ARBA" id="ARBA00023180"/>
    </source>
</evidence>
<name>G7PEL0_MACFA</name>
<accession>G7PEL0</accession>
<feature type="domain" description="SRCR" evidence="13">
    <location>
        <begin position="24"/>
        <end position="124"/>
    </location>
</feature>
<dbReference type="AlphaFoldDB" id="G7PEL0"/>
<dbReference type="GO" id="GO:0031638">
    <property type="term" value="P:zymogen activation"/>
    <property type="evidence" value="ECO:0007669"/>
    <property type="project" value="TreeGrafter"/>
</dbReference>
<dbReference type="PANTHER" id="PTHR48071:SF15">
    <property type="entry name" value="SRCR DOMAIN-CONTAINING PROTEIN"/>
    <property type="match status" value="1"/>
</dbReference>
<dbReference type="SUPFAM" id="SSF56487">
    <property type="entry name" value="SRCR-like"/>
    <property type="match status" value="4"/>
</dbReference>
<gene>
    <name evidence="14" type="ORF">EGM_18500</name>
</gene>
<dbReference type="Gene3D" id="3.10.250.10">
    <property type="entry name" value="SRCR-like domain"/>
    <property type="match status" value="4"/>
</dbReference>
<dbReference type="eggNOG" id="ENOG502QQ5W">
    <property type="taxonomic scope" value="Eukaryota"/>
</dbReference>
<feature type="disulfide bond" evidence="12">
    <location>
        <begin position="62"/>
        <end position="123"/>
    </location>
</feature>
<dbReference type="GO" id="GO:0005886">
    <property type="term" value="C:plasma membrane"/>
    <property type="evidence" value="ECO:0007669"/>
    <property type="project" value="UniProtKB-SubCell"/>
</dbReference>
<keyword evidence="4" id="KW-0964">Secreted</keyword>
<feature type="disulfide bond" evidence="12">
    <location>
        <begin position="305"/>
        <end position="315"/>
    </location>
</feature>
<keyword evidence="5" id="KW-0812">Transmembrane</keyword>
<evidence type="ECO:0000256" key="5">
    <source>
        <dbReference type="ARBA" id="ARBA00022692"/>
    </source>
</evidence>
<dbReference type="FunFam" id="3.10.250.10:FF:000016">
    <property type="entry name" value="Scavenger receptor cysteine-rich protein type 12"/>
    <property type="match status" value="1"/>
</dbReference>
<feature type="disulfide bond" evidence="12">
    <location>
        <begin position="93"/>
        <end position="103"/>
    </location>
</feature>
<dbReference type="InterPro" id="IPR036772">
    <property type="entry name" value="SRCR-like_dom_sf"/>
</dbReference>
<comment type="caution">
    <text evidence="12">Lacks conserved residue(s) required for the propagation of feature annotation.</text>
</comment>
<keyword evidence="9" id="KW-0472">Membrane</keyword>
<sequence length="470" mass="49594">MTTASHVLGLPCESNADSSSPPEFRLVNGSSSCEGRVELQVQGSWAPLCATHWDIADATVLCHQLNCGNAVAAPRGGHFGDGDAAIWPDAFHCGGTEPYLWNCPVSTLGVPACAPGNSASAVCSGESVALRLRGGTCCCAGWLDVFYNGTWGAVCSNALKDLSLSIICKQLGCGEWGWLENRPFPSAGTGTAWVDNIECRPLHNSTLWQCPSHPWHPHSCDLREQVWITCAGGQSLALVRGGNRCEGLLQVQSLGQQGLVCGDHWGLPEASVICRQLGCGRALYVPTYVVWPQEAQQSLLQGVQCQGVEASLWDCSLGKWGSLNGCECECIGAVHCSGRTGAPGATSASLWPCPRPRPSLWGGGVLPEEFRLVNGSSSCEGRVELQVQGSWAPLCATHWDIADATVLCHQLNCGNAVAAPRGGHFGDGDAAICRDEVGCRGSEASLRGCPAERWGRGDCAHKEDAGVRCL</sequence>
<keyword evidence="8" id="KW-1133">Transmembrane helix</keyword>
<evidence type="ECO:0000313" key="14">
    <source>
        <dbReference type="EMBL" id="EHH65145.1"/>
    </source>
</evidence>
<organism>
    <name type="scientific">Macaca fascicularis</name>
    <name type="common">Crab-eating macaque</name>
    <name type="synonym">Cynomolgus monkey</name>
    <dbReference type="NCBI Taxonomy" id="9541"/>
    <lineage>
        <taxon>Eukaryota</taxon>
        <taxon>Metazoa</taxon>
        <taxon>Chordata</taxon>
        <taxon>Craniata</taxon>
        <taxon>Vertebrata</taxon>
        <taxon>Euteleostomi</taxon>
        <taxon>Mammalia</taxon>
        <taxon>Eutheria</taxon>
        <taxon>Euarchontoglires</taxon>
        <taxon>Primates</taxon>
        <taxon>Haplorrhini</taxon>
        <taxon>Catarrhini</taxon>
        <taxon>Cercopithecidae</taxon>
        <taxon>Cercopithecinae</taxon>
        <taxon>Macaca</taxon>
    </lineage>
</organism>
<feature type="domain" description="SRCR" evidence="13">
    <location>
        <begin position="370"/>
        <end position="470"/>
    </location>
</feature>